<gene>
    <name evidence="2" type="ORF">SNEC2469_LOCUS26841</name>
</gene>
<protein>
    <submittedName>
        <fullName evidence="2">Uncharacterized protein</fullName>
    </submittedName>
</protein>
<reference evidence="2" key="1">
    <citation type="submission" date="2021-02" db="EMBL/GenBank/DDBJ databases">
        <authorList>
            <person name="Dougan E. K."/>
            <person name="Rhodes N."/>
            <person name="Thang M."/>
            <person name="Chan C."/>
        </authorList>
    </citation>
    <scope>NUCLEOTIDE SEQUENCE</scope>
</reference>
<feature type="non-terminal residue" evidence="2">
    <location>
        <position position="1"/>
    </location>
</feature>
<feature type="compositionally biased region" description="Polar residues" evidence="1">
    <location>
        <begin position="1"/>
        <end position="11"/>
    </location>
</feature>
<dbReference type="Proteomes" id="UP000601435">
    <property type="component" value="Unassembled WGS sequence"/>
</dbReference>
<evidence type="ECO:0000313" key="3">
    <source>
        <dbReference type="Proteomes" id="UP000601435"/>
    </source>
</evidence>
<evidence type="ECO:0000313" key="2">
    <source>
        <dbReference type="EMBL" id="CAE7855641.1"/>
    </source>
</evidence>
<name>A0A813A873_9DINO</name>
<feature type="region of interest" description="Disordered" evidence="1">
    <location>
        <begin position="1"/>
        <end position="84"/>
    </location>
</feature>
<proteinExistence type="predicted"/>
<comment type="caution">
    <text evidence="2">The sequence shown here is derived from an EMBL/GenBank/DDBJ whole genome shotgun (WGS) entry which is preliminary data.</text>
</comment>
<dbReference type="AlphaFoldDB" id="A0A813A873"/>
<keyword evidence="3" id="KW-1185">Reference proteome</keyword>
<organism evidence="2 3">
    <name type="scientific">Symbiodinium necroappetens</name>
    <dbReference type="NCBI Taxonomy" id="1628268"/>
    <lineage>
        <taxon>Eukaryota</taxon>
        <taxon>Sar</taxon>
        <taxon>Alveolata</taxon>
        <taxon>Dinophyceae</taxon>
        <taxon>Suessiales</taxon>
        <taxon>Symbiodiniaceae</taxon>
        <taxon>Symbiodinium</taxon>
    </lineage>
</organism>
<dbReference type="EMBL" id="CAJNJA010055475">
    <property type="protein sequence ID" value="CAE7855641.1"/>
    <property type="molecule type" value="Genomic_DNA"/>
</dbReference>
<evidence type="ECO:0000256" key="1">
    <source>
        <dbReference type="SAM" id="MobiDB-lite"/>
    </source>
</evidence>
<accession>A0A813A873</accession>
<sequence>MLRSSGDSTATGGRRASDAHLRGSGGSSAASSDSQAGPLPCPGGAGSGDAGELQPGQRSRRLGEVHGPIALHPWLQAGPHAGHL</sequence>
<feature type="compositionally biased region" description="Low complexity" evidence="1">
    <location>
        <begin position="27"/>
        <end position="37"/>
    </location>
</feature>